<gene>
    <name evidence="2" type="ORF">PGT21_017860</name>
    <name evidence="1" type="ORF">PGTUg99_034877</name>
</gene>
<evidence type="ECO:0000313" key="4">
    <source>
        <dbReference type="Proteomes" id="UP000325313"/>
    </source>
</evidence>
<evidence type="ECO:0000313" key="3">
    <source>
        <dbReference type="Proteomes" id="UP000324748"/>
    </source>
</evidence>
<evidence type="ECO:0000313" key="2">
    <source>
        <dbReference type="EMBL" id="KAA1104275.1"/>
    </source>
</evidence>
<protein>
    <recommendedName>
        <fullName evidence="5">F-box domain-containing protein</fullName>
    </recommendedName>
</protein>
<dbReference type="EMBL" id="VDEP01000505">
    <property type="protein sequence ID" value="KAA1068656.1"/>
    <property type="molecule type" value="Genomic_DNA"/>
</dbReference>
<evidence type="ECO:0000313" key="1">
    <source>
        <dbReference type="EMBL" id="KAA1068656.1"/>
    </source>
</evidence>
<dbReference type="OrthoDB" id="2500352at2759"/>
<proteinExistence type="predicted"/>
<dbReference type="AlphaFoldDB" id="A0A5B0LX29"/>
<dbReference type="Proteomes" id="UP000324748">
    <property type="component" value="Unassembled WGS sequence"/>
</dbReference>
<dbReference type="EMBL" id="VSWC01000041">
    <property type="protein sequence ID" value="KAA1104275.1"/>
    <property type="molecule type" value="Genomic_DNA"/>
</dbReference>
<reference evidence="3 4" key="1">
    <citation type="submission" date="2019-05" db="EMBL/GenBank/DDBJ databases">
        <title>Emergence of the Ug99 lineage of the wheat stem rust pathogen through somatic hybridization.</title>
        <authorList>
            <person name="Li F."/>
            <person name="Upadhyaya N.M."/>
            <person name="Sperschneider J."/>
            <person name="Matny O."/>
            <person name="Nguyen-Phuc H."/>
            <person name="Mago R."/>
            <person name="Raley C."/>
            <person name="Miller M.E."/>
            <person name="Silverstein K.A.T."/>
            <person name="Henningsen E."/>
            <person name="Hirsch C.D."/>
            <person name="Visser B."/>
            <person name="Pretorius Z.A."/>
            <person name="Steffenson B.J."/>
            <person name="Schwessinger B."/>
            <person name="Dodds P.N."/>
            <person name="Figueroa M."/>
        </authorList>
    </citation>
    <scope>NUCLEOTIDE SEQUENCE [LARGE SCALE GENOMIC DNA]</scope>
    <source>
        <strain evidence="2">21-0</strain>
        <strain evidence="1 4">Ug99</strain>
    </source>
</reference>
<organism evidence="1 4">
    <name type="scientific">Puccinia graminis f. sp. tritici</name>
    <dbReference type="NCBI Taxonomy" id="56615"/>
    <lineage>
        <taxon>Eukaryota</taxon>
        <taxon>Fungi</taxon>
        <taxon>Dikarya</taxon>
        <taxon>Basidiomycota</taxon>
        <taxon>Pucciniomycotina</taxon>
        <taxon>Pucciniomycetes</taxon>
        <taxon>Pucciniales</taxon>
        <taxon>Pucciniaceae</taxon>
        <taxon>Puccinia</taxon>
    </lineage>
</organism>
<sequence>MAKILDLPDDVFEIIYKYLVRMNDKLAYHWCRQTRIPISMPVAARLRLVCRKWADWLYIHHLYHTLTFNNASRATKFLNQMTKRSNHLPRARCQRLIVDCLWTATGTTQGLESLLINTTVLEALITLFRDTIVKLDLEFAHFFSLHIRTIRLIGRVENLSVLRLGLQFPEWITTKERLPTHVDPRTYHHDSDCLRSMIVIARQLKSLDLTKLDPIFLSNDFGSSLAIYRLPAITQLDINIEWPSLDGILSLAIALQRTLKVLSITGFANESDGERLLPVFTHLKGTLEGLFLTSETILKPILKFKFPKLRVFTIHQWSVPLSSFLGQEMFSSAPIQVLALDSDVVHSEPTLLVDPFAKLPKLRRLAFLNSHLDYSPPPVYEKVCRYHRVECVYLNHANVSKIMNL</sequence>
<evidence type="ECO:0008006" key="5">
    <source>
        <dbReference type="Google" id="ProtNLM"/>
    </source>
</evidence>
<dbReference type="SUPFAM" id="SSF52047">
    <property type="entry name" value="RNI-like"/>
    <property type="match status" value="1"/>
</dbReference>
<comment type="caution">
    <text evidence="1">The sequence shown here is derived from an EMBL/GenBank/DDBJ whole genome shotgun (WGS) entry which is preliminary data.</text>
</comment>
<name>A0A5B0LX29_PUCGR</name>
<dbReference type="Proteomes" id="UP000325313">
    <property type="component" value="Unassembled WGS sequence"/>
</dbReference>
<keyword evidence="3" id="KW-1185">Reference proteome</keyword>
<accession>A0A5B0LX29</accession>